<dbReference type="Proteomes" id="UP000013911">
    <property type="component" value="Unassembled WGS sequence"/>
</dbReference>
<feature type="domain" description="Peptidase S55" evidence="1">
    <location>
        <begin position="94"/>
        <end position="316"/>
    </location>
</feature>
<reference evidence="2 3" key="1">
    <citation type="submission" date="2013-04" db="EMBL/GenBank/DDBJ databases">
        <title>Draft genome of the heavy metal tolerant bacterium Lysinibacillus sphaericus strain OT4b.31.</title>
        <authorList>
            <person name="Pena-Montenegro T.D."/>
            <person name="Dussan J."/>
        </authorList>
    </citation>
    <scope>NUCLEOTIDE SEQUENCE [LARGE SCALE GENOMIC DNA]</scope>
    <source>
        <strain evidence="2 3">OT4b.31</strain>
    </source>
</reference>
<protein>
    <submittedName>
        <fullName evidence="2">SpoIVB peptidase</fullName>
    </submittedName>
</protein>
<sequence>MNRRWRQFVILPMLIVFLCLPIQAFAAKKLIPMGEAIGIQLQLSHVFVAHDVLLASNQWMKGGAVIEKINDTTVKTLDDAKQAIAQQGQQTWTMKSEGKQVTVELKDKEAEHVISFLKDETDGVGTLTYIDPETKNYGALGHQIVDSTLQEAPVFRAGSIFLASIQQIRKSTPGQPGYKISSIEKHQERLGSIDKNTVYGIFGRWEDSYQQRLPKAIEIMHEKDIKTGKAQIYTAIEGSKVETFSIDITKVENGRLEFVVSDQKLIEKTGGILQGMSGSPIIQDGRFVGAVTHMFVEEPKKGAAITVAEMLNKSHE</sequence>
<dbReference type="AlphaFoldDB" id="R7ZD86"/>
<evidence type="ECO:0000313" key="2">
    <source>
        <dbReference type="EMBL" id="EON72063.1"/>
    </source>
</evidence>
<dbReference type="RefSeq" id="WP_010859737.1">
    <property type="nucleotide sequence ID" value="NZ_KB933398.1"/>
</dbReference>
<accession>R7ZD86</accession>
<name>R7ZD86_LYSSH</name>
<dbReference type="InterPro" id="IPR008763">
    <property type="entry name" value="Peptidase_S55"/>
</dbReference>
<gene>
    <name evidence="2" type="ORF">H131_14003</name>
</gene>
<dbReference type="eggNOG" id="COG0750">
    <property type="taxonomic scope" value="Bacteria"/>
</dbReference>
<dbReference type="OrthoDB" id="9765242at2"/>
<evidence type="ECO:0000259" key="1">
    <source>
        <dbReference type="PROSITE" id="PS51494"/>
    </source>
</evidence>
<proteinExistence type="predicted"/>
<dbReference type="HOGENOM" id="CLU_035713_0_0_9"/>
<dbReference type="PATRIC" id="fig|1285586.5.peg.2865"/>
<evidence type="ECO:0000313" key="3">
    <source>
        <dbReference type="Proteomes" id="UP000013911"/>
    </source>
</evidence>
<comment type="caution">
    <text evidence="2">The sequence shown here is derived from an EMBL/GenBank/DDBJ whole genome shotgun (WGS) entry which is preliminary data.</text>
</comment>
<dbReference type="PROSITE" id="PS51494">
    <property type="entry name" value="SPOIVB"/>
    <property type="match status" value="1"/>
</dbReference>
<dbReference type="EMBL" id="AQPX01000020">
    <property type="protein sequence ID" value="EON72063.1"/>
    <property type="molecule type" value="Genomic_DNA"/>
</dbReference>
<dbReference type="Pfam" id="PF05580">
    <property type="entry name" value="Peptidase_S55"/>
    <property type="match status" value="1"/>
</dbReference>
<organism evidence="2 3">
    <name type="scientific">Lysinibacillus sphaericus OT4b.31</name>
    <dbReference type="NCBI Taxonomy" id="1285586"/>
    <lineage>
        <taxon>Bacteria</taxon>
        <taxon>Bacillati</taxon>
        <taxon>Bacillota</taxon>
        <taxon>Bacilli</taxon>
        <taxon>Bacillales</taxon>
        <taxon>Bacillaceae</taxon>
        <taxon>Lysinibacillus</taxon>
    </lineage>
</organism>